<organism evidence="3 4">
    <name type="scientific">Flavobacterium suncheonense GH29-5 = DSM 17707</name>
    <dbReference type="NCBI Taxonomy" id="1121899"/>
    <lineage>
        <taxon>Bacteria</taxon>
        <taxon>Pseudomonadati</taxon>
        <taxon>Bacteroidota</taxon>
        <taxon>Flavobacteriia</taxon>
        <taxon>Flavobacteriales</taxon>
        <taxon>Flavobacteriaceae</taxon>
        <taxon>Flavobacterium</taxon>
    </lineage>
</organism>
<proteinExistence type="predicted"/>
<evidence type="ECO:0000259" key="2">
    <source>
        <dbReference type="Pfam" id="PF20448"/>
    </source>
</evidence>
<dbReference type="eggNOG" id="ENOG502ZY51">
    <property type="taxonomic scope" value="Bacteria"/>
</dbReference>
<protein>
    <recommendedName>
        <fullName evidence="2">DUF6705 domain-containing protein</fullName>
    </recommendedName>
</protein>
<gene>
    <name evidence="3" type="ORF">Q764_14245</name>
</gene>
<reference evidence="3 4" key="1">
    <citation type="submission" date="2013-09" db="EMBL/GenBank/DDBJ databases">
        <authorList>
            <person name="Zeng Z."/>
            <person name="Chen C."/>
        </authorList>
    </citation>
    <scope>NUCLEOTIDE SEQUENCE [LARGE SCALE GENOMIC DNA]</scope>
    <source>
        <strain evidence="3 4">GH29-5</strain>
    </source>
</reference>
<dbReference type="Proteomes" id="UP000030121">
    <property type="component" value="Unassembled WGS sequence"/>
</dbReference>
<evidence type="ECO:0000256" key="1">
    <source>
        <dbReference type="SAM" id="SignalP"/>
    </source>
</evidence>
<evidence type="ECO:0000313" key="4">
    <source>
        <dbReference type="Proteomes" id="UP000030121"/>
    </source>
</evidence>
<comment type="caution">
    <text evidence="3">The sequence shown here is derived from an EMBL/GenBank/DDBJ whole genome shotgun (WGS) entry which is preliminary data.</text>
</comment>
<keyword evidence="1" id="KW-0732">Signal</keyword>
<keyword evidence="4" id="KW-1185">Reference proteome</keyword>
<dbReference type="EMBL" id="JRLW01000056">
    <property type="protein sequence ID" value="KGO85101.1"/>
    <property type="molecule type" value="Genomic_DNA"/>
</dbReference>
<dbReference type="InterPro" id="IPR046551">
    <property type="entry name" value="DUF6705"/>
</dbReference>
<name>A0A0A2M0I7_9FLAO</name>
<evidence type="ECO:0000313" key="3">
    <source>
        <dbReference type="EMBL" id="KGO85101.1"/>
    </source>
</evidence>
<accession>A0A0A2M0I7</accession>
<dbReference type="Pfam" id="PF20448">
    <property type="entry name" value="DUF6705"/>
    <property type="match status" value="1"/>
</dbReference>
<feature type="domain" description="DUF6705" evidence="2">
    <location>
        <begin position="9"/>
        <end position="207"/>
    </location>
</feature>
<dbReference type="AlphaFoldDB" id="A0A0A2M0I7"/>
<sequence>MQLVKLKIMKKIIFITLLTSTTLSFSQNPVIDLVDRDGTRINGAYYKDVNDLLSPFEGTYIYTNGNKMFKILLEKKVMQYNTEYYEDLIIGEYQYTVNGVDVSNTLSQINTIYNNQRKHNIEGNFIIDFNEFRMWQCPECNPNEIRLKLSINDVSTGRVAKLFIRRMNVSGQDVIKVKISHIMRDFSNNPNPPDFTLPKGEFVMVKQ</sequence>
<feature type="signal peptide" evidence="1">
    <location>
        <begin position="1"/>
        <end position="26"/>
    </location>
</feature>
<feature type="chain" id="PRO_5001991674" description="DUF6705 domain-containing protein" evidence="1">
    <location>
        <begin position="27"/>
        <end position="207"/>
    </location>
</feature>